<name>A0ACB8RBV2_9AGAM</name>
<comment type="caution">
    <text evidence="1">The sequence shown here is derived from an EMBL/GenBank/DDBJ whole genome shotgun (WGS) entry which is preliminary data.</text>
</comment>
<keyword evidence="2" id="KW-1185">Reference proteome</keyword>
<protein>
    <submittedName>
        <fullName evidence="1">Uncharacterized protein</fullName>
    </submittedName>
</protein>
<accession>A0ACB8RBV2</accession>
<feature type="non-terminal residue" evidence="1">
    <location>
        <position position="82"/>
    </location>
</feature>
<proteinExistence type="predicted"/>
<evidence type="ECO:0000313" key="2">
    <source>
        <dbReference type="Proteomes" id="UP000814033"/>
    </source>
</evidence>
<evidence type="ECO:0000313" key="1">
    <source>
        <dbReference type="EMBL" id="KAI0041342.1"/>
    </source>
</evidence>
<dbReference type="Proteomes" id="UP000814033">
    <property type="component" value="Unassembled WGS sequence"/>
</dbReference>
<reference evidence="1" key="1">
    <citation type="submission" date="2021-02" db="EMBL/GenBank/DDBJ databases">
        <authorList>
            <consortium name="DOE Joint Genome Institute"/>
            <person name="Ahrendt S."/>
            <person name="Looney B.P."/>
            <person name="Miyauchi S."/>
            <person name="Morin E."/>
            <person name="Drula E."/>
            <person name="Courty P.E."/>
            <person name="Chicoki N."/>
            <person name="Fauchery L."/>
            <person name="Kohler A."/>
            <person name="Kuo A."/>
            <person name="Labutti K."/>
            <person name="Pangilinan J."/>
            <person name="Lipzen A."/>
            <person name="Riley R."/>
            <person name="Andreopoulos W."/>
            <person name="He G."/>
            <person name="Johnson J."/>
            <person name="Barry K.W."/>
            <person name="Grigoriev I.V."/>
            <person name="Nagy L."/>
            <person name="Hibbett D."/>
            <person name="Henrissat B."/>
            <person name="Matheny P.B."/>
            <person name="Labbe J."/>
            <person name="Martin F."/>
        </authorList>
    </citation>
    <scope>NUCLEOTIDE SEQUENCE</scope>
    <source>
        <strain evidence="1">FP105234-sp</strain>
    </source>
</reference>
<reference evidence="1" key="2">
    <citation type="journal article" date="2022" name="New Phytol.">
        <title>Evolutionary transition to the ectomycorrhizal habit in the genomes of a hyperdiverse lineage of mushroom-forming fungi.</title>
        <authorList>
            <person name="Looney B."/>
            <person name="Miyauchi S."/>
            <person name="Morin E."/>
            <person name="Drula E."/>
            <person name="Courty P.E."/>
            <person name="Kohler A."/>
            <person name="Kuo A."/>
            <person name="LaButti K."/>
            <person name="Pangilinan J."/>
            <person name="Lipzen A."/>
            <person name="Riley R."/>
            <person name="Andreopoulos W."/>
            <person name="He G."/>
            <person name="Johnson J."/>
            <person name="Nolan M."/>
            <person name="Tritt A."/>
            <person name="Barry K.W."/>
            <person name="Grigoriev I.V."/>
            <person name="Nagy L.G."/>
            <person name="Hibbett D."/>
            <person name="Henrissat B."/>
            <person name="Matheny P.B."/>
            <person name="Labbe J."/>
            <person name="Martin F.M."/>
        </authorList>
    </citation>
    <scope>NUCLEOTIDE SEQUENCE</scope>
    <source>
        <strain evidence="1">FP105234-sp</strain>
    </source>
</reference>
<dbReference type="EMBL" id="MU276129">
    <property type="protein sequence ID" value="KAI0041342.1"/>
    <property type="molecule type" value="Genomic_DNA"/>
</dbReference>
<organism evidence="1 2">
    <name type="scientific">Auriscalpium vulgare</name>
    <dbReference type="NCBI Taxonomy" id="40419"/>
    <lineage>
        <taxon>Eukaryota</taxon>
        <taxon>Fungi</taxon>
        <taxon>Dikarya</taxon>
        <taxon>Basidiomycota</taxon>
        <taxon>Agaricomycotina</taxon>
        <taxon>Agaricomycetes</taxon>
        <taxon>Russulales</taxon>
        <taxon>Auriscalpiaceae</taxon>
        <taxon>Auriscalpium</taxon>
    </lineage>
</organism>
<sequence length="82" mass="9149">MTSALAFVNETNIADVLKNVPQGLHVQDISKEIGVDSVKIARILRYLATRHVFREISPNVFANNRISSFLAKSRPLKALKSE</sequence>
<gene>
    <name evidence="1" type="ORF">FA95DRAFT_1466982</name>
</gene>